<dbReference type="InterPro" id="IPR001647">
    <property type="entry name" value="HTH_TetR"/>
</dbReference>
<evidence type="ECO:0000259" key="4">
    <source>
        <dbReference type="PROSITE" id="PS50977"/>
    </source>
</evidence>
<evidence type="ECO:0000313" key="6">
    <source>
        <dbReference type="Proteomes" id="UP000287910"/>
    </source>
</evidence>
<feature type="DNA-binding region" description="H-T-H motif" evidence="3">
    <location>
        <begin position="36"/>
        <end position="55"/>
    </location>
</feature>
<dbReference type="PANTHER" id="PTHR43479">
    <property type="entry name" value="ACREF/ENVCD OPERON REPRESSOR-RELATED"/>
    <property type="match status" value="1"/>
</dbReference>
<dbReference type="PROSITE" id="PS50977">
    <property type="entry name" value="HTH_TETR_2"/>
    <property type="match status" value="1"/>
</dbReference>
<dbReference type="PRINTS" id="PR00455">
    <property type="entry name" value="HTHTETR"/>
</dbReference>
<keyword evidence="1" id="KW-0678">Repressor</keyword>
<dbReference type="InterPro" id="IPR036271">
    <property type="entry name" value="Tet_transcr_reg_TetR-rel_C_sf"/>
</dbReference>
<dbReference type="Gene3D" id="1.10.357.10">
    <property type="entry name" value="Tetracycline Repressor, domain 2"/>
    <property type="match status" value="1"/>
</dbReference>
<keyword evidence="2 3" id="KW-0238">DNA-binding</keyword>
<name>A0A432L8S1_9BACI</name>
<organism evidence="5 6">
    <name type="scientific">Lysinibacillus antri</name>
    <dbReference type="NCBI Taxonomy" id="2498145"/>
    <lineage>
        <taxon>Bacteria</taxon>
        <taxon>Bacillati</taxon>
        <taxon>Bacillota</taxon>
        <taxon>Bacilli</taxon>
        <taxon>Bacillales</taxon>
        <taxon>Bacillaceae</taxon>
        <taxon>Lysinibacillus</taxon>
    </lineage>
</organism>
<accession>A0A432L8S1</accession>
<evidence type="ECO:0000256" key="1">
    <source>
        <dbReference type="ARBA" id="ARBA00022491"/>
    </source>
</evidence>
<sequence>MSKRGRKKGSSGEVSRALLLNMAVEEFALNGYHETKISTIVERAGVTQKTFYLYFNSKEAIFQELITKFREKLSTIVSESRLEATMDKSDIVNKLFKMLQFFAENSHLTQIGFYLSEESIEIKKQLLEQISNYLNAGAKDGYFRSNVDMDFVAESLLGMIERLTQTQLFSGLKGPQQLAEEIAMVVLKGIASREKEQIQ</sequence>
<dbReference type="EMBL" id="RYYR01000026">
    <property type="protein sequence ID" value="RUL49341.1"/>
    <property type="molecule type" value="Genomic_DNA"/>
</dbReference>
<protein>
    <submittedName>
        <fullName evidence="5">TetR/AcrR family transcriptional regulator</fullName>
    </submittedName>
</protein>
<comment type="caution">
    <text evidence="5">The sequence shown here is derived from an EMBL/GenBank/DDBJ whole genome shotgun (WGS) entry which is preliminary data.</text>
</comment>
<dbReference type="SUPFAM" id="SSF46689">
    <property type="entry name" value="Homeodomain-like"/>
    <property type="match status" value="1"/>
</dbReference>
<dbReference type="InterPro" id="IPR009057">
    <property type="entry name" value="Homeodomain-like_sf"/>
</dbReference>
<dbReference type="RefSeq" id="WP_126660115.1">
    <property type="nucleotide sequence ID" value="NZ_RYYR01000026.1"/>
</dbReference>
<dbReference type="InterPro" id="IPR050624">
    <property type="entry name" value="HTH-type_Tx_Regulator"/>
</dbReference>
<dbReference type="AlphaFoldDB" id="A0A432L8S1"/>
<reference evidence="5 6" key="1">
    <citation type="submission" date="2018-12" db="EMBL/GenBank/DDBJ databases">
        <title>Lysinibacillus antri sp. nov., isolated from a cave soil.</title>
        <authorList>
            <person name="Narsing Rao M.P."/>
            <person name="Zhang H."/>
            <person name="Dong Z.-Y."/>
            <person name="Niu X.-K."/>
            <person name="Zhang K."/>
            <person name="Fang B.-Z."/>
            <person name="Kang Y.-Q."/>
            <person name="Xiao M."/>
            <person name="Li W.-J."/>
        </authorList>
    </citation>
    <scope>NUCLEOTIDE SEQUENCE [LARGE SCALE GENOMIC DNA]</scope>
    <source>
        <strain evidence="5 6">SYSU K30002</strain>
    </source>
</reference>
<dbReference type="GO" id="GO:0003677">
    <property type="term" value="F:DNA binding"/>
    <property type="evidence" value="ECO:0007669"/>
    <property type="project" value="UniProtKB-UniRule"/>
</dbReference>
<dbReference type="SUPFAM" id="SSF48498">
    <property type="entry name" value="Tetracyclin repressor-like, C-terminal domain"/>
    <property type="match status" value="1"/>
</dbReference>
<dbReference type="Pfam" id="PF00440">
    <property type="entry name" value="TetR_N"/>
    <property type="match status" value="1"/>
</dbReference>
<proteinExistence type="predicted"/>
<evidence type="ECO:0000256" key="2">
    <source>
        <dbReference type="ARBA" id="ARBA00023125"/>
    </source>
</evidence>
<evidence type="ECO:0000256" key="3">
    <source>
        <dbReference type="PROSITE-ProRule" id="PRU00335"/>
    </source>
</evidence>
<feature type="domain" description="HTH tetR-type" evidence="4">
    <location>
        <begin position="13"/>
        <end position="73"/>
    </location>
</feature>
<keyword evidence="6" id="KW-1185">Reference proteome</keyword>
<gene>
    <name evidence="5" type="ORF">EK386_15635</name>
</gene>
<evidence type="ECO:0000313" key="5">
    <source>
        <dbReference type="EMBL" id="RUL49341.1"/>
    </source>
</evidence>
<dbReference type="PANTHER" id="PTHR43479:SF8">
    <property type="entry name" value="TRANSCRIPTIONAL REGULATOR, TETR FAMILY"/>
    <property type="match status" value="1"/>
</dbReference>
<dbReference type="Proteomes" id="UP000287910">
    <property type="component" value="Unassembled WGS sequence"/>
</dbReference>